<name>A0AAD9DJJ3_9STRA</name>
<dbReference type="Gene3D" id="3.90.1150.10">
    <property type="entry name" value="Aspartate Aminotransferase, domain 1"/>
    <property type="match status" value="2"/>
</dbReference>
<accession>A0AAD9DJJ3</accession>
<sequence length="492" mass="55311">MITTFCHHFGYHLRPPAPATPPILRLRTPTVVADTHTLFSSMKSSGDNTMSPTDIDDDEPKVKESVIRLMTRLAMQYNAVNLSQGFPNEPPPRKVKLALAQAVLSGKDEGLLQNNHCDITEQELTDSLINLLTKESSEDDTVTDELNQYSPPMGRADARKAVSEYYSRLYNYNVSEDHITLTLGATEAVATALRTVGRPGDKVVIFEPFHELYSSQCEIFYLNPVYVTLKPNKEKNEWDYDTDELKDAIKGAKAIILNTPHNPTGKVFDQNELKQVVDLCLEQEDCYIITDEIYEHMTYSDDNGNQRKHLLIPEVFPDAAHRTLVCNSLGKSASATGWRLGWCLHPPALSSLYRGVHDQLVAMAPHPMQYASLAYLNLPTEYFRETLSSRYINRIRKLADALKSIGFGVILPEGSYYLFVDFESVKELKGLSPTDAAMYLLQEVGVASVPGDNFYGKSEEGKKYLRFAACRSDTDIDNAIVRLKEKLHPVMM</sequence>
<evidence type="ECO:0000313" key="8">
    <source>
        <dbReference type="Proteomes" id="UP001224775"/>
    </source>
</evidence>
<keyword evidence="3 7" id="KW-0032">Aminotransferase</keyword>
<dbReference type="PANTHER" id="PTHR43807:SF20">
    <property type="entry name" value="FI04487P"/>
    <property type="match status" value="1"/>
</dbReference>
<gene>
    <name evidence="7" type="ORF">QTG54_001786</name>
</gene>
<dbReference type="SUPFAM" id="SSF53383">
    <property type="entry name" value="PLP-dependent transferases"/>
    <property type="match status" value="1"/>
</dbReference>
<comment type="similarity">
    <text evidence="2">Belongs to the class-I pyridoxal-phosphate-dependent aminotransferase family.</text>
</comment>
<evidence type="ECO:0000256" key="2">
    <source>
        <dbReference type="ARBA" id="ARBA00007441"/>
    </source>
</evidence>
<protein>
    <submittedName>
        <fullName evidence="7">Aspartate aminotransferase</fullName>
        <ecNumber evidence="7">2.6.1.1</ecNumber>
    </submittedName>
</protein>
<keyword evidence="8" id="KW-1185">Reference proteome</keyword>
<dbReference type="PANTHER" id="PTHR43807">
    <property type="entry name" value="FI04487P"/>
    <property type="match status" value="1"/>
</dbReference>
<dbReference type="GO" id="GO:0005737">
    <property type="term" value="C:cytoplasm"/>
    <property type="evidence" value="ECO:0007669"/>
    <property type="project" value="TreeGrafter"/>
</dbReference>
<keyword evidence="5" id="KW-0663">Pyridoxal phosphate</keyword>
<dbReference type="InterPro" id="IPR051326">
    <property type="entry name" value="Kynurenine-oxoglutarate_AT"/>
</dbReference>
<dbReference type="GO" id="GO:0004069">
    <property type="term" value="F:L-aspartate:2-oxoglutarate aminotransferase activity"/>
    <property type="evidence" value="ECO:0007669"/>
    <property type="project" value="UniProtKB-EC"/>
</dbReference>
<dbReference type="GO" id="GO:0016212">
    <property type="term" value="F:kynurenine-oxoglutarate transaminase activity"/>
    <property type="evidence" value="ECO:0007669"/>
    <property type="project" value="TreeGrafter"/>
</dbReference>
<evidence type="ECO:0000313" key="7">
    <source>
        <dbReference type="EMBL" id="KAK1747823.1"/>
    </source>
</evidence>
<evidence type="ECO:0000256" key="1">
    <source>
        <dbReference type="ARBA" id="ARBA00001933"/>
    </source>
</evidence>
<proteinExistence type="inferred from homology"/>
<evidence type="ECO:0000256" key="4">
    <source>
        <dbReference type="ARBA" id="ARBA00022679"/>
    </source>
</evidence>
<evidence type="ECO:0000259" key="6">
    <source>
        <dbReference type="Pfam" id="PF00155"/>
    </source>
</evidence>
<dbReference type="InterPro" id="IPR004839">
    <property type="entry name" value="Aminotransferase_I/II_large"/>
</dbReference>
<dbReference type="InterPro" id="IPR015421">
    <property type="entry name" value="PyrdxlP-dep_Trfase_major"/>
</dbReference>
<comment type="caution">
    <text evidence="7">The sequence shown here is derived from an EMBL/GenBank/DDBJ whole genome shotgun (WGS) entry which is preliminary data.</text>
</comment>
<dbReference type="GO" id="GO:0030170">
    <property type="term" value="F:pyridoxal phosphate binding"/>
    <property type="evidence" value="ECO:0007669"/>
    <property type="project" value="InterPro"/>
</dbReference>
<evidence type="ECO:0000256" key="5">
    <source>
        <dbReference type="ARBA" id="ARBA00022898"/>
    </source>
</evidence>
<dbReference type="EMBL" id="JATAAI010000002">
    <property type="protein sequence ID" value="KAK1747823.1"/>
    <property type="molecule type" value="Genomic_DNA"/>
</dbReference>
<dbReference type="CDD" id="cd00609">
    <property type="entry name" value="AAT_like"/>
    <property type="match status" value="1"/>
</dbReference>
<dbReference type="InterPro" id="IPR015422">
    <property type="entry name" value="PyrdxlP-dep_Trfase_small"/>
</dbReference>
<dbReference type="InterPro" id="IPR015424">
    <property type="entry name" value="PyrdxlP-dep_Trfase"/>
</dbReference>
<comment type="cofactor">
    <cofactor evidence="1">
        <name>pyridoxal 5'-phosphate</name>
        <dbReference type="ChEBI" id="CHEBI:597326"/>
    </cofactor>
</comment>
<dbReference type="AlphaFoldDB" id="A0AAD9DJJ3"/>
<keyword evidence="4 7" id="KW-0808">Transferase</keyword>
<dbReference type="Gene3D" id="3.40.640.10">
    <property type="entry name" value="Type I PLP-dependent aspartate aminotransferase-like (Major domain)"/>
    <property type="match status" value="1"/>
</dbReference>
<dbReference type="Pfam" id="PF00155">
    <property type="entry name" value="Aminotran_1_2"/>
    <property type="match status" value="1"/>
</dbReference>
<feature type="domain" description="Aminotransferase class I/classII large" evidence="6">
    <location>
        <begin position="140"/>
        <end position="483"/>
    </location>
</feature>
<reference evidence="7" key="1">
    <citation type="submission" date="2023-06" db="EMBL/GenBank/DDBJ databases">
        <title>Survivors Of The Sea: Transcriptome response of Skeletonema marinoi to long-term dormancy.</title>
        <authorList>
            <person name="Pinder M.I.M."/>
            <person name="Kourtchenko O."/>
            <person name="Robertson E.K."/>
            <person name="Larsson T."/>
            <person name="Maumus F."/>
            <person name="Osuna-Cruz C.M."/>
            <person name="Vancaester E."/>
            <person name="Stenow R."/>
            <person name="Vandepoele K."/>
            <person name="Ploug H."/>
            <person name="Bruchert V."/>
            <person name="Godhe A."/>
            <person name="Topel M."/>
        </authorList>
    </citation>
    <scope>NUCLEOTIDE SEQUENCE</scope>
    <source>
        <strain evidence="7">R05AC</strain>
    </source>
</reference>
<dbReference type="InterPro" id="IPR004838">
    <property type="entry name" value="NHTrfase_class1_PyrdxlP-BS"/>
</dbReference>
<dbReference type="PROSITE" id="PS00105">
    <property type="entry name" value="AA_TRANSFER_CLASS_1"/>
    <property type="match status" value="1"/>
</dbReference>
<dbReference type="EC" id="2.6.1.1" evidence="7"/>
<organism evidence="7 8">
    <name type="scientific">Skeletonema marinoi</name>
    <dbReference type="NCBI Taxonomy" id="267567"/>
    <lineage>
        <taxon>Eukaryota</taxon>
        <taxon>Sar</taxon>
        <taxon>Stramenopiles</taxon>
        <taxon>Ochrophyta</taxon>
        <taxon>Bacillariophyta</taxon>
        <taxon>Coscinodiscophyceae</taxon>
        <taxon>Thalassiosirophycidae</taxon>
        <taxon>Thalassiosirales</taxon>
        <taxon>Skeletonemataceae</taxon>
        <taxon>Skeletonema</taxon>
        <taxon>Skeletonema marinoi-dohrnii complex</taxon>
    </lineage>
</organism>
<dbReference type="Proteomes" id="UP001224775">
    <property type="component" value="Unassembled WGS sequence"/>
</dbReference>
<evidence type="ECO:0000256" key="3">
    <source>
        <dbReference type="ARBA" id="ARBA00022576"/>
    </source>
</evidence>